<dbReference type="AlphaFoldDB" id="A0AAV2QIX1"/>
<comment type="caution">
    <text evidence="1">The sequence shown here is derived from an EMBL/GenBank/DDBJ whole genome shotgun (WGS) entry which is preliminary data.</text>
</comment>
<keyword evidence="2" id="KW-1185">Reference proteome</keyword>
<evidence type="ECO:0000313" key="1">
    <source>
        <dbReference type="EMBL" id="CAL4088486.1"/>
    </source>
</evidence>
<reference evidence="1 2" key="1">
    <citation type="submission" date="2024-05" db="EMBL/GenBank/DDBJ databases">
        <authorList>
            <person name="Wallberg A."/>
        </authorList>
    </citation>
    <scope>NUCLEOTIDE SEQUENCE [LARGE SCALE GENOMIC DNA]</scope>
</reference>
<proteinExistence type="predicted"/>
<evidence type="ECO:0000313" key="2">
    <source>
        <dbReference type="Proteomes" id="UP001497623"/>
    </source>
</evidence>
<dbReference type="Proteomes" id="UP001497623">
    <property type="component" value="Unassembled WGS sequence"/>
</dbReference>
<gene>
    <name evidence="1" type="ORF">MNOR_LOCUS13569</name>
</gene>
<sequence length="118" mass="13365">MVARRRPCRPKNPMVSIKLNKLTSWDSFPRSSSVYPNMKVHAVDDLVVDWDIIYAQFRESLKSGPITVGYPSKPKPAPSFKSISEMLSGSSEVFMPPAISPVFWDFEFYPTTGMYIIA</sequence>
<organism evidence="1 2">
    <name type="scientific">Meganyctiphanes norvegica</name>
    <name type="common">Northern krill</name>
    <name type="synonym">Thysanopoda norvegica</name>
    <dbReference type="NCBI Taxonomy" id="48144"/>
    <lineage>
        <taxon>Eukaryota</taxon>
        <taxon>Metazoa</taxon>
        <taxon>Ecdysozoa</taxon>
        <taxon>Arthropoda</taxon>
        <taxon>Crustacea</taxon>
        <taxon>Multicrustacea</taxon>
        <taxon>Malacostraca</taxon>
        <taxon>Eumalacostraca</taxon>
        <taxon>Eucarida</taxon>
        <taxon>Euphausiacea</taxon>
        <taxon>Euphausiidae</taxon>
        <taxon>Meganyctiphanes</taxon>
    </lineage>
</organism>
<dbReference type="EMBL" id="CAXKWB010007807">
    <property type="protein sequence ID" value="CAL4088486.1"/>
    <property type="molecule type" value="Genomic_DNA"/>
</dbReference>
<accession>A0AAV2QIX1</accession>
<protein>
    <submittedName>
        <fullName evidence="1">Uncharacterized protein</fullName>
    </submittedName>
</protein>
<name>A0AAV2QIX1_MEGNR</name>